<evidence type="ECO:0000256" key="7">
    <source>
        <dbReference type="ARBA" id="ARBA00022985"/>
    </source>
</evidence>
<dbReference type="Gene3D" id="1.10.3730.20">
    <property type="match status" value="2"/>
</dbReference>
<keyword evidence="3" id="KW-0444">Lipid biosynthesis</keyword>
<keyword evidence="8 11" id="KW-1133">Transmembrane helix</keyword>
<evidence type="ECO:0000313" key="14">
    <source>
        <dbReference type="Proteomes" id="UP000704176"/>
    </source>
</evidence>
<keyword evidence="14" id="KW-1185">Reference proteome</keyword>
<evidence type="ECO:0000256" key="3">
    <source>
        <dbReference type="ARBA" id="ARBA00022516"/>
    </source>
</evidence>
<evidence type="ECO:0000256" key="5">
    <source>
        <dbReference type="ARBA" id="ARBA00022556"/>
    </source>
</evidence>
<sequence length="279" mass="29657">MDPLVFAAVLAAAAMHAGWNASLKLKLDPLLAMTRITTMAGVIAIPALAWFGMPRLESWPWLAGSIVLHLGYYVALTEAYRHADMSQVYPIARGGAPLMTTAGSLLLLSEPITPRGMAGIALLASGVVLMSFAGRERNLDLRAVVLALVTAVIICGYTLVDGIGARVAGDPHAYAAALFVVDGFPLLVYVLWCHGSRQVGWTFAKPLTAFIGGGMSLASYWIAIWAMTVAPIALVAALRESSVLFAALIAFTILKEPLHSRRVFAAAFICIGLALIRIQ</sequence>
<feature type="transmembrane region" description="Helical" evidence="11">
    <location>
        <begin position="30"/>
        <end position="51"/>
    </location>
</feature>
<reference evidence="13 14" key="1">
    <citation type="submission" date="2021-09" db="EMBL/GenBank/DDBJ databases">
        <title>The complete genome sequence of a new microorganism.</title>
        <authorList>
            <person name="Zi Z."/>
        </authorList>
    </citation>
    <scope>NUCLEOTIDE SEQUENCE [LARGE SCALE GENOMIC DNA]</scope>
    <source>
        <strain evidence="13 14">WGZ8</strain>
    </source>
</reference>
<evidence type="ECO:0000256" key="6">
    <source>
        <dbReference type="ARBA" id="ARBA00022692"/>
    </source>
</evidence>
<comment type="caution">
    <text evidence="13">The sequence shown here is derived from an EMBL/GenBank/DDBJ whole genome shotgun (WGS) entry which is preliminary data.</text>
</comment>
<dbReference type="Pfam" id="PF00892">
    <property type="entry name" value="EamA"/>
    <property type="match status" value="2"/>
</dbReference>
<evidence type="ECO:0000256" key="10">
    <source>
        <dbReference type="ARBA" id="ARBA00023136"/>
    </source>
</evidence>
<dbReference type="PANTHER" id="PTHR30561">
    <property type="entry name" value="SMR FAMILY PROTON-DEPENDENT DRUG EFFLUX TRANSPORTER SUGE"/>
    <property type="match status" value="1"/>
</dbReference>
<evidence type="ECO:0000256" key="8">
    <source>
        <dbReference type="ARBA" id="ARBA00022989"/>
    </source>
</evidence>
<evidence type="ECO:0000256" key="1">
    <source>
        <dbReference type="ARBA" id="ARBA00004651"/>
    </source>
</evidence>
<feature type="domain" description="EamA" evidence="12">
    <location>
        <begin position="6"/>
        <end position="131"/>
    </location>
</feature>
<keyword evidence="6 11" id="KW-0812">Transmembrane</keyword>
<feature type="transmembrane region" description="Helical" evidence="11">
    <location>
        <begin position="261"/>
        <end position="278"/>
    </location>
</feature>
<protein>
    <submittedName>
        <fullName evidence="13">EamA family transporter</fullName>
    </submittedName>
</protein>
<dbReference type="InterPro" id="IPR037185">
    <property type="entry name" value="EmrE-like"/>
</dbReference>
<feature type="transmembrane region" description="Helical" evidence="11">
    <location>
        <begin position="172"/>
        <end position="195"/>
    </location>
</feature>
<feature type="domain" description="EamA" evidence="12">
    <location>
        <begin position="142"/>
        <end position="276"/>
    </location>
</feature>
<feature type="transmembrane region" description="Helical" evidence="11">
    <location>
        <begin position="58"/>
        <end position="76"/>
    </location>
</feature>
<evidence type="ECO:0000256" key="2">
    <source>
        <dbReference type="ARBA" id="ARBA00022475"/>
    </source>
</evidence>
<dbReference type="SUPFAM" id="SSF103481">
    <property type="entry name" value="Multidrug resistance efflux transporter EmrE"/>
    <property type="match status" value="2"/>
</dbReference>
<accession>A0ABS7VR56</accession>
<dbReference type="EMBL" id="JAIRBM010000014">
    <property type="protein sequence ID" value="MBZ6078043.1"/>
    <property type="molecule type" value="Genomic_DNA"/>
</dbReference>
<keyword evidence="10 11" id="KW-0472">Membrane</keyword>
<proteinExistence type="predicted"/>
<gene>
    <name evidence="13" type="ORF">K9B37_17390</name>
</gene>
<feature type="transmembrane region" description="Helical" evidence="11">
    <location>
        <begin position="116"/>
        <end position="134"/>
    </location>
</feature>
<feature type="transmembrane region" description="Helical" evidence="11">
    <location>
        <begin position="141"/>
        <end position="160"/>
    </location>
</feature>
<dbReference type="RefSeq" id="WP_224314795.1">
    <property type="nucleotide sequence ID" value="NZ_JAIRBM010000014.1"/>
</dbReference>
<keyword evidence="5" id="KW-0441">Lipid A biosynthesis</keyword>
<dbReference type="InterPro" id="IPR000390">
    <property type="entry name" value="Small_drug/metabolite_transptr"/>
</dbReference>
<dbReference type="PANTHER" id="PTHR30561:SF9">
    <property type="entry name" value="4-AMINO-4-DEOXY-L-ARABINOSE-PHOSPHOUNDECAPRENOL FLIPPASE SUBUNIT ARNF-RELATED"/>
    <property type="match status" value="1"/>
</dbReference>
<keyword evidence="7" id="KW-0448">Lipopolysaccharide biosynthesis</keyword>
<dbReference type="InterPro" id="IPR000620">
    <property type="entry name" value="EamA_dom"/>
</dbReference>
<evidence type="ECO:0000259" key="12">
    <source>
        <dbReference type="Pfam" id="PF00892"/>
    </source>
</evidence>
<name>A0ABS7VR56_9HYPH</name>
<evidence type="ECO:0000313" key="13">
    <source>
        <dbReference type="EMBL" id="MBZ6078043.1"/>
    </source>
</evidence>
<comment type="subcellular location">
    <subcellularLocation>
        <location evidence="1">Cell membrane</location>
        <topology evidence="1">Multi-pass membrane protein</topology>
    </subcellularLocation>
</comment>
<evidence type="ECO:0000256" key="9">
    <source>
        <dbReference type="ARBA" id="ARBA00023098"/>
    </source>
</evidence>
<dbReference type="Proteomes" id="UP000704176">
    <property type="component" value="Unassembled WGS sequence"/>
</dbReference>
<evidence type="ECO:0000256" key="11">
    <source>
        <dbReference type="SAM" id="Phobius"/>
    </source>
</evidence>
<keyword evidence="2" id="KW-1003">Cell membrane</keyword>
<keyword evidence="9" id="KW-0443">Lipid metabolism</keyword>
<keyword evidence="4" id="KW-0997">Cell inner membrane</keyword>
<evidence type="ECO:0000256" key="4">
    <source>
        <dbReference type="ARBA" id="ARBA00022519"/>
    </source>
</evidence>
<organism evidence="13 14">
    <name type="scientific">Microvirga puerhi</name>
    <dbReference type="NCBI Taxonomy" id="2876078"/>
    <lineage>
        <taxon>Bacteria</taxon>
        <taxon>Pseudomonadati</taxon>
        <taxon>Pseudomonadota</taxon>
        <taxon>Alphaproteobacteria</taxon>
        <taxon>Hyphomicrobiales</taxon>
        <taxon>Methylobacteriaceae</taxon>
        <taxon>Microvirga</taxon>
    </lineage>
</organism>